<evidence type="ECO:0000256" key="2">
    <source>
        <dbReference type="SAM" id="SignalP"/>
    </source>
</evidence>
<feature type="signal peptide" evidence="2">
    <location>
        <begin position="1"/>
        <end position="36"/>
    </location>
</feature>
<comment type="caution">
    <text evidence="3">The sequence shown here is derived from an EMBL/GenBank/DDBJ whole genome shotgun (WGS) entry which is preliminary data.</text>
</comment>
<feature type="chain" id="PRO_5021333116" description="Fimbrial biogenesis outer membrane usher protein" evidence="2">
    <location>
        <begin position="37"/>
        <end position="873"/>
    </location>
</feature>
<dbReference type="RefSeq" id="WP_135193271.1">
    <property type="nucleotide sequence ID" value="NZ_SPVH01000001.1"/>
</dbReference>
<evidence type="ECO:0000313" key="3">
    <source>
        <dbReference type="EMBL" id="TFW15275.1"/>
    </source>
</evidence>
<accession>A0A4Y9S625</accession>
<dbReference type="EMBL" id="SPVH01000001">
    <property type="protein sequence ID" value="TFW15275.1"/>
    <property type="molecule type" value="Genomic_DNA"/>
</dbReference>
<dbReference type="InterPro" id="IPR000015">
    <property type="entry name" value="Fimb_usher"/>
</dbReference>
<dbReference type="GO" id="GO:0015473">
    <property type="term" value="F:fimbrial usher porin activity"/>
    <property type="evidence" value="ECO:0007669"/>
    <property type="project" value="InterPro"/>
</dbReference>
<feature type="compositionally biased region" description="Low complexity" evidence="1">
    <location>
        <begin position="65"/>
        <end position="92"/>
    </location>
</feature>
<dbReference type="AlphaFoldDB" id="A0A4Y9S625"/>
<sequence length="873" mass="92682">MARKSSKGGRSGARTAFRRISAVACMGGGLATVAHAGPIQLTDEVMRTAPHDYSVVVAIDRDDSSGGAADAPPSAPATPLSAASPAQDQSPAVRPSSVFTPIQGPLTLDGKYLGDISGAVDNQGQGLVDARALLDLLRPQVGSDLLTTLSGRIATQTKVNMADLSSDGFSLTFDPLSLTFIATSTPESRARRDVGFSQNPVIDPAAFDQPANFSAGANIALAQLYSHTESRFSPLQGGIDMFANFGGFDGVTLTTGIDYDGSNNQGRWQRREIRLTKDIFKSAVRLTAGEFAPPIDSFQGSQRFLGLSAARAYSTIRPFQNVRPAGRRQFILDRPALVVVEVNGVVVERIRLDAGPYSIGDFPFAQGANTVRLLVEDDNGQREIAVFDLFGGAGLLDRGVVDFGVSAGVLEEGGNLQYGSTLAASGFVRKGLSDVLTVGANAQIADRKGQAGAMATWGSKLGLVQLSGAASHNGDTDTNGYVASVDYLLESALGKNADARLVASAQATSRYFQSAFDPSAFNNEKWRAAARLLVRFRDYSISGGAAFVKGRDRKDRTDYSLGLGRTFRRFAVNLTWQRGSTDEGREEDRFGLTLTSRFGGRWSSTARYDSDKDFREVGVSRASSGRLNDLSGDVRLSQDRTNQAVTADLRYINNRFDAELVSNRLVSSEPGGATRQESLWRLSTMIGYADGAFGVGRSAREGFVIATPHPTLSRSRINLTDSSGYTVAHSGWLGPALVDLDRGYGVNRYEIEADPLPQGYDLGSGVINIFPGFGNGYRFVVGSEASRTARGVLVSASGPVALAGGVIQAVGAPADAEGKPFFTNRSGRFVADGLAPGRYHLLIQGAVVGEFTIPEKVEGTVDVGEIRTSQPPP</sequence>
<keyword evidence="4" id="KW-1185">Reference proteome</keyword>
<gene>
    <name evidence="3" type="ORF">EGY25_01395</name>
</gene>
<protein>
    <recommendedName>
        <fullName evidence="5">Fimbrial biogenesis outer membrane usher protein</fullName>
    </recommendedName>
</protein>
<organism evidence="3 4">
    <name type="scientific">Brevundimonas intermedia</name>
    <dbReference type="NCBI Taxonomy" id="74315"/>
    <lineage>
        <taxon>Bacteria</taxon>
        <taxon>Pseudomonadati</taxon>
        <taxon>Pseudomonadota</taxon>
        <taxon>Alphaproteobacteria</taxon>
        <taxon>Caulobacterales</taxon>
        <taxon>Caulobacteraceae</taxon>
        <taxon>Brevundimonas</taxon>
    </lineage>
</organism>
<dbReference type="GO" id="GO:0009297">
    <property type="term" value="P:pilus assembly"/>
    <property type="evidence" value="ECO:0007669"/>
    <property type="project" value="InterPro"/>
</dbReference>
<keyword evidence="2" id="KW-0732">Signal</keyword>
<dbReference type="Pfam" id="PF00577">
    <property type="entry name" value="Usher"/>
    <property type="match status" value="1"/>
</dbReference>
<dbReference type="PANTHER" id="PTHR30451:SF5">
    <property type="entry name" value="SLR0019 PROTEIN"/>
    <property type="match status" value="1"/>
</dbReference>
<evidence type="ECO:0000256" key="1">
    <source>
        <dbReference type="SAM" id="MobiDB-lite"/>
    </source>
</evidence>
<evidence type="ECO:0000313" key="4">
    <source>
        <dbReference type="Proteomes" id="UP000298216"/>
    </source>
</evidence>
<dbReference type="GO" id="GO:0009279">
    <property type="term" value="C:cell outer membrane"/>
    <property type="evidence" value="ECO:0007669"/>
    <property type="project" value="TreeGrafter"/>
</dbReference>
<dbReference type="OrthoDB" id="499138at2"/>
<feature type="region of interest" description="Disordered" evidence="1">
    <location>
        <begin position="63"/>
        <end position="99"/>
    </location>
</feature>
<dbReference type="PANTHER" id="PTHR30451">
    <property type="entry name" value="OUTER MEMBRANE USHER PROTEIN"/>
    <property type="match status" value="1"/>
</dbReference>
<name>A0A4Y9S625_9CAUL</name>
<dbReference type="Proteomes" id="UP000298216">
    <property type="component" value="Unassembled WGS sequence"/>
</dbReference>
<reference evidence="3 4" key="1">
    <citation type="submission" date="2019-03" db="EMBL/GenBank/DDBJ databases">
        <title>Draft genome of Brevundimonas sp. a heavy metal resistant soil bacteria.</title>
        <authorList>
            <person name="Soto J."/>
        </authorList>
    </citation>
    <scope>NUCLEOTIDE SEQUENCE [LARGE SCALE GENOMIC DNA]</scope>
    <source>
        <strain evidence="3 4">B-10</strain>
    </source>
</reference>
<proteinExistence type="predicted"/>
<evidence type="ECO:0008006" key="5">
    <source>
        <dbReference type="Google" id="ProtNLM"/>
    </source>
</evidence>